<protein>
    <submittedName>
        <fullName evidence="1">Uncharacterized protein</fullName>
    </submittedName>
</protein>
<sequence>MNLVSTNIYTKWFRAKTIVSAPKPVFCYPTFLWGVILF</sequence>
<name>A0ABM9P469_9FLAO</name>
<reference evidence="1 2" key="1">
    <citation type="submission" date="2024-05" db="EMBL/GenBank/DDBJ databases">
        <authorList>
            <person name="Duchaud E."/>
        </authorList>
    </citation>
    <scope>NUCLEOTIDE SEQUENCE [LARGE SCALE GENOMIC DNA]</scope>
    <source>
        <strain evidence="1">Ena-SAMPLE-TAB-13-05-2024-13:56:06:370-140302</strain>
    </source>
</reference>
<comment type="caution">
    <text evidence="1">The sequence shown here is derived from an EMBL/GenBank/DDBJ whole genome shotgun (WGS) entry which is preliminary data.</text>
</comment>
<gene>
    <name evidence="1" type="ORF">T190607A01A_40205</name>
</gene>
<dbReference type="EMBL" id="CAXIXY010000006">
    <property type="protein sequence ID" value="CAL2091402.1"/>
    <property type="molecule type" value="Genomic_DNA"/>
</dbReference>
<organism evidence="1 2">
    <name type="scientific">Tenacibaculum platacis</name>
    <dbReference type="NCBI Taxonomy" id="3137852"/>
    <lineage>
        <taxon>Bacteria</taxon>
        <taxon>Pseudomonadati</taxon>
        <taxon>Bacteroidota</taxon>
        <taxon>Flavobacteriia</taxon>
        <taxon>Flavobacteriales</taxon>
        <taxon>Flavobacteriaceae</taxon>
        <taxon>Tenacibaculum</taxon>
    </lineage>
</organism>
<accession>A0ABM9P469</accession>
<keyword evidence="2" id="KW-1185">Reference proteome</keyword>
<evidence type="ECO:0000313" key="2">
    <source>
        <dbReference type="Proteomes" id="UP001497416"/>
    </source>
</evidence>
<dbReference type="Proteomes" id="UP001497416">
    <property type="component" value="Unassembled WGS sequence"/>
</dbReference>
<evidence type="ECO:0000313" key="1">
    <source>
        <dbReference type="EMBL" id="CAL2091402.1"/>
    </source>
</evidence>
<proteinExistence type="predicted"/>